<gene>
    <name evidence="2" type="ORF">L201_000218</name>
</gene>
<dbReference type="EMBL" id="CP144098">
    <property type="protein sequence ID" value="WWC85355.1"/>
    <property type="molecule type" value="Genomic_DNA"/>
</dbReference>
<evidence type="ECO:0000313" key="3">
    <source>
        <dbReference type="Proteomes" id="UP001355207"/>
    </source>
</evidence>
<dbReference type="Proteomes" id="UP001355207">
    <property type="component" value="Chromosome 1"/>
</dbReference>
<feature type="region of interest" description="Disordered" evidence="1">
    <location>
        <begin position="442"/>
        <end position="471"/>
    </location>
</feature>
<name>A0AAX4JLE1_9TREE</name>
<dbReference type="GeneID" id="91090890"/>
<protein>
    <submittedName>
        <fullName evidence="2">Uncharacterized protein</fullName>
    </submittedName>
</protein>
<accession>A0AAX4JLE1</accession>
<evidence type="ECO:0000313" key="2">
    <source>
        <dbReference type="EMBL" id="WWC85355.1"/>
    </source>
</evidence>
<keyword evidence="3" id="KW-1185">Reference proteome</keyword>
<sequence>MLCYMNLTLGADDGDESLDLGVTLLSAEIHSSSQTSESEHFLYRKAKEDLVFLYEKTSEVDKKESARTYDWLVDRFMETVDFSKNWKIVTTNQSTKRFIVPGGETFCSLHPAISSIIEHQSEQLSGLEIVLAIILQHNPVVLRFLQKAIRHNTFLDYKQIDEMSLGNARNSVRGGVYGLKFNDGSIIIGHALSNGFKGRLDGRLYSEATKVVNAVGPGIDDQRRKRMDYILFDVDEVAVTSTGLRWLAMAIETLFIVMFGSTRPGYGLNSRSADPGAQFGGLSVSQVIEVWRKVKEVTDSGEVIPPLKIHRNAHRSDSFQTWCTKYNLKEMLPKRIFILIRSISPIADSGQFSAFPPLRKGAWLLSGPRQRGKGVTIYSATRTTVFKSPAADRNRCIDDYGLNLITNVLDVSDIAKRLLARYPSETIEEPVKKTVSGNKLSRKIKSTKKDVPATQEEAEEYEDDEMEFDMD</sequence>
<proteinExistence type="predicted"/>
<feature type="compositionally biased region" description="Acidic residues" evidence="1">
    <location>
        <begin position="456"/>
        <end position="471"/>
    </location>
</feature>
<dbReference type="AlphaFoldDB" id="A0AAX4JLE1"/>
<organism evidence="2 3">
    <name type="scientific">Kwoniella dendrophila CBS 6074</name>
    <dbReference type="NCBI Taxonomy" id="1295534"/>
    <lineage>
        <taxon>Eukaryota</taxon>
        <taxon>Fungi</taxon>
        <taxon>Dikarya</taxon>
        <taxon>Basidiomycota</taxon>
        <taxon>Agaricomycotina</taxon>
        <taxon>Tremellomycetes</taxon>
        <taxon>Tremellales</taxon>
        <taxon>Cryptococcaceae</taxon>
        <taxon>Kwoniella</taxon>
    </lineage>
</organism>
<reference evidence="2 3" key="1">
    <citation type="submission" date="2024-01" db="EMBL/GenBank/DDBJ databases">
        <title>Comparative genomics of Cryptococcus and Kwoniella reveals pathogenesis evolution and contrasting modes of karyotype evolution via chromosome fusion or intercentromeric recombination.</title>
        <authorList>
            <person name="Coelho M.A."/>
            <person name="David-Palma M."/>
            <person name="Shea T."/>
            <person name="Bowers K."/>
            <person name="McGinley-Smith S."/>
            <person name="Mohammad A.W."/>
            <person name="Gnirke A."/>
            <person name="Yurkov A.M."/>
            <person name="Nowrousian M."/>
            <person name="Sun S."/>
            <person name="Cuomo C.A."/>
            <person name="Heitman J."/>
        </authorList>
    </citation>
    <scope>NUCLEOTIDE SEQUENCE [LARGE SCALE GENOMIC DNA]</scope>
    <source>
        <strain evidence="2 3">CBS 6074</strain>
    </source>
</reference>
<dbReference type="RefSeq" id="XP_066072118.1">
    <property type="nucleotide sequence ID" value="XM_066216021.1"/>
</dbReference>
<evidence type="ECO:0000256" key="1">
    <source>
        <dbReference type="SAM" id="MobiDB-lite"/>
    </source>
</evidence>